<protein>
    <submittedName>
        <fullName evidence="1">Uncharacterized protein</fullName>
    </submittedName>
</protein>
<organism evidence="1 2">
    <name type="scientific">Phrynocephalus forsythii</name>
    <dbReference type="NCBI Taxonomy" id="171643"/>
    <lineage>
        <taxon>Eukaryota</taxon>
        <taxon>Metazoa</taxon>
        <taxon>Chordata</taxon>
        <taxon>Craniata</taxon>
        <taxon>Vertebrata</taxon>
        <taxon>Euteleostomi</taxon>
        <taxon>Lepidosauria</taxon>
        <taxon>Squamata</taxon>
        <taxon>Bifurcata</taxon>
        <taxon>Unidentata</taxon>
        <taxon>Episquamata</taxon>
        <taxon>Toxicofera</taxon>
        <taxon>Iguania</taxon>
        <taxon>Acrodonta</taxon>
        <taxon>Agamidae</taxon>
        <taxon>Agaminae</taxon>
        <taxon>Phrynocephalus</taxon>
    </lineage>
</organism>
<evidence type="ECO:0000313" key="1">
    <source>
        <dbReference type="EMBL" id="KAJ7319861.1"/>
    </source>
</evidence>
<keyword evidence="2" id="KW-1185">Reference proteome</keyword>
<reference evidence="1" key="1">
    <citation type="journal article" date="2023" name="DNA Res.">
        <title>Chromosome-level genome assembly of Phrynocephalus forsythii using third-generation DNA sequencing and Hi-C analysis.</title>
        <authorList>
            <person name="Qi Y."/>
            <person name="Zhao W."/>
            <person name="Zhao Y."/>
            <person name="Niu C."/>
            <person name="Cao S."/>
            <person name="Zhang Y."/>
        </authorList>
    </citation>
    <scope>NUCLEOTIDE SEQUENCE</scope>
    <source>
        <tissue evidence="1">Muscle</tissue>
    </source>
</reference>
<gene>
    <name evidence="1" type="ORF">JRQ81_019372</name>
</gene>
<feature type="non-terminal residue" evidence="1">
    <location>
        <position position="116"/>
    </location>
</feature>
<comment type="caution">
    <text evidence="1">The sequence shown here is derived from an EMBL/GenBank/DDBJ whole genome shotgun (WGS) entry which is preliminary data.</text>
</comment>
<sequence length="116" mass="13271">TIQYNSDSVRLFYQLLLDSDSPFGSTTFLKNLIGLVSDYLLSLNQKLVFQTIKIRILDIEFQESWNAANKTYSPLASHIHLKIGQLDDFLSLLKCPQNHKAFALPRCNVMPRALLE</sequence>
<dbReference type="Proteomes" id="UP001142489">
    <property type="component" value="Unassembled WGS sequence"/>
</dbReference>
<name>A0A9Q0XLY0_9SAUR</name>
<proteinExistence type="predicted"/>
<evidence type="ECO:0000313" key="2">
    <source>
        <dbReference type="Proteomes" id="UP001142489"/>
    </source>
</evidence>
<dbReference type="EMBL" id="JAPFRF010000010">
    <property type="protein sequence ID" value="KAJ7319861.1"/>
    <property type="molecule type" value="Genomic_DNA"/>
</dbReference>
<feature type="non-terminal residue" evidence="1">
    <location>
        <position position="1"/>
    </location>
</feature>
<accession>A0A9Q0XLY0</accession>
<dbReference type="AlphaFoldDB" id="A0A9Q0XLY0"/>